<proteinExistence type="inferred from homology"/>
<keyword evidence="8 11" id="KW-1133">Transmembrane helix</keyword>
<evidence type="ECO:0000259" key="12">
    <source>
        <dbReference type="Pfam" id="PF00535"/>
    </source>
</evidence>
<evidence type="ECO:0000256" key="9">
    <source>
        <dbReference type="ARBA" id="ARBA00023136"/>
    </source>
</evidence>
<sequence length="447" mass="50833">MIDRLVAVIVLCIVLSVPFGAIWVLSGAVALKFVFYWPLFMSGIWITGGVFFWLTRERHWNKKDLPPELAGNPLISILIPCYNEGPNVRETIEAAIYQRYQNIEVIAINDGSKDDTGAILQQLADEHPKLRVIQLAANQGKAVALRTGAAAARSDFLVCIDGDAVLDKDAAAYLVAPLLNLPRVGAVTGNPRIRTRSTLIGRLQVGEFSSIIGLIKRAQRVYGQVFTLSGVVAAFRRTALADVGYWSPDMITEDIDISWKLQLYHWGVFYEPRALCWILMPETLRGLWKQRLRWAQGGAEVFLKNLFTIWRWRNRRMWILLAEFFLSTVWAFLFAFSVVLYFYGLFFPLPKSIYIDSLFPPAFTGLLLGIVCLIQFSVSMLIERSYEKNIASSLFWVVWYPMVYWMLSLLTTLVSFPKTMLKSQGRRARWDSPDRGIAQLPSDRTEA</sequence>
<comment type="caution">
    <text evidence="13">The sequence shown here is derived from an EMBL/GenBank/DDBJ whole genome shotgun (WGS) entry which is preliminary data.</text>
</comment>
<comment type="subcellular location">
    <subcellularLocation>
        <location evidence="1 11">Cell membrane</location>
        <topology evidence="1 11">Multi-pass membrane protein</topology>
    </subcellularLocation>
</comment>
<accession>A0A149V8F0</accession>
<evidence type="ECO:0000256" key="2">
    <source>
        <dbReference type="ARBA" id="ARBA00006739"/>
    </source>
</evidence>
<evidence type="ECO:0000256" key="7">
    <source>
        <dbReference type="ARBA" id="ARBA00022692"/>
    </source>
</evidence>
<feature type="transmembrane region" description="Helical" evidence="11">
    <location>
        <begin position="5"/>
        <end position="29"/>
    </location>
</feature>
<gene>
    <name evidence="13" type="ORF">AD953_05245</name>
</gene>
<dbReference type="Gene3D" id="3.90.550.10">
    <property type="entry name" value="Spore Coat Polysaccharide Biosynthesis Protein SpsA, Chain A"/>
    <property type="match status" value="1"/>
</dbReference>
<evidence type="ECO:0000313" key="13">
    <source>
        <dbReference type="EMBL" id="KXV76551.1"/>
    </source>
</evidence>
<dbReference type="SUPFAM" id="SSF53448">
    <property type="entry name" value="Nucleotide-diphospho-sugar transferases"/>
    <property type="match status" value="1"/>
</dbReference>
<dbReference type="Pfam" id="PF00535">
    <property type="entry name" value="Glycos_transf_2"/>
    <property type="match status" value="1"/>
</dbReference>
<dbReference type="GO" id="GO:0043708">
    <property type="term" value="P:cell adhesion involved in biofilm formation"/>
    <property type="evidence" value="ECO:0007669"/>
    <property type="project" value="InterPro"/>
</dbReference>
<dbReference type="PANTHER" id="PTHR43630:SF1">
    <property type="entry name" value="POLY-BETA-1,6-N-ACETYL-D-GLUCOSAMINE SYNTHASE"/>
    <property type="match status" value="1"/>
</dbReference>
<name>A0A149V8F0_9PROT</name>
<keyword evidence="9 11" id="KW-0472">Membrane</keyword>
<evidence type="ECO:0000256" key="3">
    <source>
        <dbReference type="ARBA" id="ARBA00017381"/>
    </source>
</evidence>
<dbReference type="InterPro" id="IPR001173">
    <property type="entry name" value="Glyco_trans_2-like"/>
</dbReference>
<keyword evidence="4 11" id="KW-1003">Cell membrane</keyword>
<dbReference type="NCBIfam" id="TIGR03937">
    <property type="entry name" value="PgaC_IcaA"/>
    <property type="match status" value="1"/>
</dbReference>
<reference evidence="13 14" key="1">
    <citation type="submission" date="2015-06" db="EMBL/GenBank/DDBJ databases">
        <title>Improved classification and identification of acetic acid bacteria using matrix-assisted laser desorption/ionization time-of-flight mass spectrometry; Gluconobacter nephelii and Gluconobacter uchimurae are later heterotypic synonyms of Gluconobacter japonicus and Gluconobacter oxydans, respectively.</title>
        <authorList>
            <person name="Li L."/>
            <person name="Cleenwerck I."/>
            <person name="De Vuyst L."/>
            <person name="Vandamme P."/>
        </authorList>
    </citation>
    <scope>NUCLEOTIDE SEQUENCE [LARGE SCALE GENOMIC DNA]</scope>
    <source>
        <strain evidence="13 14">LMG 1604</strain>
    </source>
</reference>
<dbReference type="InterPro" id="IPR023853">
    <property type="entry name" value="PGA_PgaC/IcaA"/>
</dbReference>
<dbReference type="EC" id="2.4.1.-" evidence="11"/>
<feature type="transmembrane region" description="Helical" evidence="11">
    <location>
        <begin position="363"/>
        <end position="382"/>
    </location>
</feature>
<dbReference type="PATRIC" id="fig|178901.15.peg.1413"/>
<dbReference type="RefSeq" id="WP_061490624.1">
    <property type="nucleotide sequence ID" value="NZ_LHZZ01000462.1"/>
</dbReference>
<keyword evidence="5 11" id="KW-0328">Glycosyltransferase</keyword>
<dbReference type="AlphaFoldDB" id="A0A149V8F0"/>
<feature type="transmembrane region" description="Helical" evidence="11">
    <location>
        <begin position="394"/>
        <end position="416"/>
    </location>
</feature>
<dbReference type="PANTHER" id="PTHR43630">
    <property type="entry name" value="POLY-BETA-1,6-N-ACETYL-D-GLUCOSAMINE SYNTHASE"/>
    <property type="match status" value="1"/>
</dbReference>
<dbReference type="InterPro" id="IPR029044">
    <property type="entry name" value="Nucleotide-diphossugar_trans"/>
</dbReference>
<dbReference type="GO" id="GO:0008375">
    <property type="term" value="F:acetylglucosaminyltransferase activity"/>
    <property type="evidence" value="ECO:0007669"/>
    <property type="project" value="UniProtKB-UniRule"/>
</dbReference>
<evidence type="ECO:0000256" key="1">
    <source>
        <dbReference type="ARBA" id="ARBA00004651"/>
    </source>
</evidence>
<evidence type="ECO:0000256" key="10">
    <source>
        <dbReference type="NCBIfam" id="TIGR03937"/>
    </source>
</evidence>
<feature type="transmembrane region" description="Helical" evidence="11">
    <location>
        <begin position="35"/>
        <end position="54"/>
    </location>
</feature>
<feature type="domain" description="Glycosyltransferase 2-like" evidence="12">
    <location>
        <begin position="76"/>
        <end position="243"/>
    </location>
</feature>
<protein>
    <recommendedName>
        <fullName evidence="3 10">Poly-beta-1,6-N-acetyl-D-glucosamine synthase</fullName>
        <shortName evidence="11">Poly-beta-1,6-GlcNAc synthase</shortName>
        <ecNumber evidence="11">2.4.1.-</ecNumber>
    </recommendedName>
</protein>
<dbReference type="Proteomes" id="UP000075538">
    <property type="component" value="Unassembled WGS sequence"/>
</dbReference>
<dbReference type="CDD" id="cd06423">
    <property type="entry name" value="CESA_like"/>
    <property type="match status" value="1"/>
</dbReference>
<organism evidence="13 14">
    <name type="scientific">Acetobacter malorum</name>
    <dbReference type="NCBI Taxonomy" id="178901"/>
    <lineage>
        <taxon>Bacteria</taxon>
        <taxon>Pseudomonadati</taxon>
        <taxon>Pseudomonadota</taxon>
        <taxon>Alphaproteobacteria</taxon>
        <taxon>Acetobacterales</taxon>
        <taxon>Acetobacteraceae</taxon>
        <taxon>Acetobacter</taxon>
    </lineage>
</organism>
<keyword evidence="6 11" id="KW-0808">Transferase</keyword>
<dbReference type="GO" id="GO:0005886">
    <property type="term" value="C:plasma membrane"/>
    <property type="evidence" value="ECO:0007669"/>
    <property type="project" value="UniProtKB-SubCell"/>
</dbReference>
<dbReference type="EMBL" id="LHZZ01000462">
    <property type="protein sequence ID" value="KXV76551.1"/>
    <property type="molecule type" value="Genomic_DNA"/>
</dbReference>
<keyword evidence="7 11" id="KW-0812">Transmembrane</keyword>
<feature type="transmembrane region" description="Helical" evidence="11">
    <location>
        <begin position="318"/>
        <end position="343"/>
    </location>
</feature>
<comment type="similarity">
    <text evidence="2 11">Belongs to the glycosyltransferase 2 family.</text>
</comment>
<evidence type="ECO:0000313" key="14">
    <source>
        <dbReference type="Proteomes" id="UP000075538"/>
    </source>
</evidence>
<evidence type="ECO:0000256" key="5">
    <source>
        <dbReference type="ARBA" id="ARBA00022676"/>
    </source>
</evidence>
<evidence type="ECO:0000256" key="8">
    <source>
        <dbReference type="ARBA" id="ARBA00022989"/>
    </source>
</evidence>
<evidence type="ECO:0000256" key="4">
    <source>
        <dbReference type="ARBA" id="ARBA00022475"/>
    </source>
</evidence>
<evidence type="ECO:0000256" key="11">
    <source>
        <dbReference type="RuleBase" id="RU364028"/>
    </source>
</evidence>
<evidence type="ECO:0000256" key="6">
    <source>
        <dbReference type="ARBA" id="ARBA00022679"/>
    </source>
</evidence>